<evidence type="ECO:0000256" key="2">
    <source>
        <dbReference type="ARBA" id="ARBA00012438"/>
    </source>
</evidence>
<dbReference type="AlphaFoldDB" id="A0A1M5Y1R0"/>
<evidence type="ECO:0000256" key="4">
    <source>
        <dbReference type="ARBA" id="ARBA00022741"/>
    </source>
</evidence>
<feature type="domain" description="Histidine kinase" evidence="8">
    <location>
        <begin position="1"/>
        <end position="163"/>
    </location>
</feature>
<dbReference type="PANTHER" id="PTHR43065">
    <property type="entry name" value="SENSOR HISTIDINE KINASE"/>
    <property type="match status" value="1"/>
</dbReference>
<dbReference type="Gene3D" id="3.30.565.10">
    <property type="entry name" value="Histidine kinase-like ATPase, C-terminal domain"/>
    <property type="match status" value="1"/>
</dbReference>
<dbReference type="InterPro" id="IPR004358">
    <property type="entry name" value="Sig_transdc_His_kin-like_C"/>
</dbReference>
<dbReference type="SUPFAM" id="SSF55874">
    <property type="entry name" value="ATPase domain of HSP90 chaperone/DNA topoisomerase II/histidine kinase"/>
    <property type="match status" value="1"/>
</dbReference>
<dbReference type="GO" id="GO:0000160">
    <property type="term" value="P:phosphorelay signal transduction system"/>
    <property type="evidence" value="ECO:0007669"/>
    <property type="project" value="UniProtKB-KW"/>
</dbReference>
<evidence type="ECO:0000259" key="8">
    <source>
        <dbReference type="PROSITE" id="PS50109"/>
    </source>
</evidence>
<keyword evidence="5 9" id="KW-0418">Kinase</keyword>
<reference evidence="9 10" key="1">
    <citation type="submission" date="2016-11" db="EMBL/GenBank/DDBJ databases">
        <authorList>
            <person name="Jaros S."/>
            <person name="Januszkiewicz K."/>
            <person name="Wedrychowicz H."/>
        </authorList>
    </citation>
    <scope>NUCLEOTIDE SEQUENCE [LARGE SCALE GENOMIC DNA]</scope>
    <source>
        <strain evidence="9 10">DSM 9705</strain>
    </source>
</reference>
<evidence type="ECO:0000256" key="7">
    <source>
        <dbReference type="ARBA" id="ARBA00023012"/>
    </source>
</evidence>
<dbReference type="SMART" id="SM00387">
    <property type="entry name" value="HATPase_c"/>
    <property type="match status" value="1"/>
</dbReference>
<evidence type="ECO:0000256" key="1">
    <source>
        <dbReference type="ARBA" id="ARBA00000085"/>
    </source>
</evidence>
<evidence type="ECO:0000256" key="3">
    <source>
        <dbReference type="ARBA" id="ARBA00022679"/>
    </source>
</evidence>
<keyword evidence="10" id="KW-1185">Reference proteome</keyword>
<dbReference type="Pfam" id="PF02518">
    <property type="entry name" value="HATPase_c"/>
    <property type="match status" value="1"/>
</dbReference>
<sequence length="177" mass="19440">MKRRRAEIDINDILADVVAVTEHTLSLSHIITKLACEPELPPIVGDPEKLRQVFVNLINNAHHAMQEHGGQLNLVSGFDRDRQMVTVTVRDTGHGIDEKNQARIFDPFFTTKPVGQGTGLGLSVSYGIIHEHGGTIEVESPVPGERQTEQPGTQFVIRLPVADQRHDDEPTQGSTAA</sequence>
<keyword evidence="6" id="KW-0067">ATP-binding</keyword>
<dbReference type="PROSITE" id="PS50109">
    <property type="entry name" value="HIS_KIN"/>
    <property type="match status" value="1"/>
</dbReference>
<dbReference type="Proteomes" id="UP000184139">
    <property type="component" value="Unassembled WGS sequence"/>
</dbReference>
<evidence type="ECO:0000313" key="10">
    <source>
        <dbReference type="Proteomes" id="UP000184139"/>
    </source>
</evidence>
<evidence type="ECO:0000256" key="6">
    <source>
        <dbReference type="ARBA" id="ARBA00022840"/>
    </source>
</evidence>
<dbReference type="GO" id="GO:0005524">
    <property type="term" value="F:ATP binding"/>
    <property type="evidence" value="ECO:0007669"/>
    <property type="project" value="UniProtKB-KW"/>
</dbReference>
<dbReference type="InterPro" id="IPR036890">
    <property type="entry name" value="HATPase_C_sf"/>
</dbReference>
<keyword evidence="4" id="KW-0547">Nucleotide-binding</keyword>
<comment type="catalytic activity">
    <reaction evidence="1">
        <text>ATP + protein L-histidine = ADP + protein N-phospho-L-histidine.</text>
        <dbReference type="EC" id="2.7.13.3"/>
    </reaction>
</comment>
<dbReference type="PANTHER" id="PTHR43065:SF46">
    <property type="entry name" value="C4-DICARBOXYLATE TRANSPORT SENSOR PROTEIN DCTB"/>
    <property type="match status" value="1"/>
</dbReference>
<name>A0A1M5Y1R0_9BACT</name>
<protein>
    <recommendedName>
        <fullName evidence="2">histidine kinase</fullName>
        <ecNumber evidence="2">2.7.13.3</ecNumber>
    </recommendedName>
</protein>
<dbReference type="InterPro" id="IPR003594">
    <property type="entry name" value="HATPase_dom"/>
</dbReference>
<organism evidence="9 10">
    <name type="scientific">Desulfofustis glycolicus DSM 9705</name>
    <dbReference type="NCBI Taxonomy" id="1121409"/>
    <lineage>
        <taxon>Bacteria</taxon>
        <taxon>Pseudomonadati</taxon>
        <taxon>Thermodesulfobacteriota</taxon>
        <taxon>Desulfobulbia</taxon>
        <taxon>Desulfobulbales</taxon>
        <taxon>Desulfocapsaceae</taxon>
        <taxon>Desulfofustis</taxon>
    </lineage>
</organism>
<dbReference type="STRING" id="1121409.SAMN02745124_03558"/>
<keyword evidence="3" id="KW-0808">Transferase</keyword>
<accession>A0A1M5Y1R0</accession>
<keyword evidence="7" id="KW-0902">Two-component regulatory system</keyword>
<dbReference type="EC" id="2.7.13.3" evidence="2"/>
<dbReference type="RefSeq" id="WP_073378157.1">
    <property type="nucleotide sequence ID" value="NZ_FQXS01000026.1"/>
</dbReference>
<evidence type="ECO:0000256" key="5">
    <source>
        <dbReference type="ARBA" id="ARBA00022777"/>
    </source>
</evidence>
<proteinExistence type="predicted"/>
<dbReference type="EMBL" id="FQXS01000026">
    <property type="protein sequence ID" value="SHI05879.1"/>
    <property type="molecule type" value="Genomic_DNA"/>
</dbReference>
<gene>
    <name evidence="9" type="ORF">SAMN02745124_03558</name>
</gene>
<dbReference type="InterPro" id="IPR005467">
    <property type="entry name" value="His_kinase_dom"/>
</dbReference>
<evidence type="ECO:0000313" key="9">
    <source>
        <dbReference type="EMBL" id="SHI05879.1"/>
    </source>
</evidence>
<dbReference type="PRINTS" id="PR00344">
    <property type="entry name" value="BCTRLSENSOR"/>
</dbReference>
<dbReference type="GO" id="GO:0004673">
    <property type="term" value="F:protein histidine kinase activity"/>
    <property type="evidence" value="ECO:0007669"/>
    <property type="project" value="UniProtKB-EC"/>
</dbReference>